<dbReference type="Proteomes" id="UP000321638">
    <property type="component" value="Unassembled WGS sequence"/>
</dbReference>
<keyword evidence="3" id="KW-1185">Reference proteome</keyword>
<organism evidence="2 3">
    <name type="scientific">Vineibacter terrae</name>
    <dbReference type="NCBI Taxonomy" id="2586908"/>
    <lineage>
        <taxon>Bacteria</taxon>
        <taxon>Pseudomonadati</taxon>
        <taxon>Pseudomonadota</taxon>
        <taxon>Alphaproteobacteria</taxon>
        <taxon>Hyphomicrobiales</taxon>
        <taxon>Vineibacter</taxon>
    </lineage>
</organism>
<accession>A0A5C8PEJ6</accession>
<dbReference type="RefSeq" id="WP_147850641.1">
    <property type="nucleotide sequence ID" value="NZ_VDUZ01000042.1"/>
</dbReference>
<dbReference type="OrthoDB" id="7376458at2"/>
<evidence type="ECO:0000313" key="2">
    <source>
        <dbReference type="EMBL" id="TXL71571.1"/>
    </source>
</evidence>
<gene>
    <name evidence="2" type="ORF">FHP25_29800</name>
</gene>
<reference evidence="2 3" key="1">
    <citation type="submission" date="2019-06" db="EMBL/GenBank/DDBJ databases">
        <title>New taxonomy in bacterial strain CC-CFT640, isolated from vineyard.</title>
        <authorList>
            <person name="Lin S.-Y."/>
            <person name="Tsai C.-F."/>
            <person name="Young C.-C."/>
        </authorList>
    </citation>
    <scope>NUCLEOTIDE SEQUENCE [LARGE SCALE GENOMIC DNA]</scope>
    <source>
        <strain evidence="2 3">CC-CFT640</strain>
    </source>
</reference>
<proteinExistence type="predicted"/>
<feature type="region of interest" description="Disordered" evidence="1">
    <location>
        <begin position="1"/>
        <end position="47"/>
    </location>
</feature>
<evidence type="ECO:0000313" key="3">
    <source>
        <dbReference type="Proteomes" id="UP000321638"/>
    </source>
</evidence>
<dbReference type="EMBL" id="VDUZ01000042">
    <property type="protein sequence ID" value="TXL71571.1"/>
    <property type="molecule type" value="Genomic_DNA"/>
</dbReference>
<sequence>MPRPQQRTAGPAEPAGTDSGNAADDAAPQARQPRSAAAWSRSGAGYSTTIDGRAYRVTKYPADSALDAPYGAYAEGRFIGSGSTLESVKSRCTAHAGRLRLRPPLRHEA</sequence>
<name>A0A5C8PEJ6_9HYPH</name>
<comment type="caution">
    <text evidence="2">The sequence shown here is derived from an EMBL/GenBank/DDBJ whole genome shotgun (WGS) entry which is preliminary data.</text>
</comment>
<protein>
    <submittedName>
        <fullName evidence="2">Uncharacterized protein</fullName>
    </submittedName>
</protein>
<evidence type="ECO:0000256" key="1">
    <source>
        <dbReference type="SAM" id="MobiDB-lite"/>
    </source>
</evidence>
<dbReference type="AlphaFoldDB" id="A0A5C8PEJ6"/>
<feature type="compositionally biased region" description="Low complexity" evidence="1">
    <location>
        <begin position="22"/>
        <end position="47"/>
    </location>
</feature>